<reference evidence="2" key="3">
    <citation type="submission" date="2022-01" db="UniProtKB">
        <authorList>
            <consortium name="EnsemblPlants"/>
        </authorList>
    </citation>
    <scope>IDENTIFICATION</scope>
    <source>
        <strain evidence="2">subsp. vulgare</strain>
    </source>
</reference>
<feature type="region of interest" description="Disordered" evidence="1">
    <location>
        <begin position="1"/>
        <end position="48"/>
    </location>
</feature>
<dbReference type="SUPFAM" id="SSF48371">
    <property type="entry name" value="ARM repeat"/>
    <property type="match status" value="1"/>
</dbReference>
<dbReference type="InterPro" id="IPR011989">
    <property type="entry name" value="ARM-like"/>
</dbReference>
<feature type="compositionally biased region" description="Low complexity" evidence="1">
    <location>
        <begin position="14"/>
        <end position="29"/>
    </location>
</feature>
<reference evidence="2" key="2">
    <citation type="submission" date="2020-10" db="EMBL/GenBank/DDBJ databases">
        <authorList>
            <person name="Scholz U."/>
            <person name="Mascher M."/>
            <person name="Fiebig A."/>
        </authorList>
    </citation>
    <scope>NUCLEOTIDE SEQUENCE [LARGE SCALE GENOMIC DNA]</scope>
    <source>
        <strain evidence="2">cv. Morex</strain>
    </source>
</reference>
<accession>A0A8I6Y3E6</accession>
<reference evidence="3" key="1">
    <citation type="journal article" date="2012" name="Nature">
        <title>A physical, genetic and functional sequence assembly of the barley genome.</title>
        <authorList>
            <consortium name="The International Barley Genome Sequencing Consortium"/>
            <person name="Mayer K.F."/>
            <person name="Waugh R."/>
            <person name="Brown J.W."/>
            <person name="Schulman A."/>
            <person name="Langridge P."/>
            <person name="Platzer M."/>
            <person name="Fincher G.B."/>
            <person name="Muehlbauer G.J."/>
            <person name="Sato K."/>
            <person name="Close T.J."/>
            <person name="Wise R.P."/>
            <person name="Stein N."/>
        </authorList>
    </citation>
    <scope>NUCLEOTIDE SEQUENCE [LARGE SCALE GENOMIC DNA]</scope>
    <source>
        <strain evidence="3">cv. Morex</strain>
    </source>
</reference>
<sequence length="543" mass="59146">MDPGGPPRRAPFYAGGPAAHGGQAPSLSSPRPPPPPPQQQGYAIQPVPLRQASPPWAWDLGAGALPTGFGPPVQGPIPQFGWQQQHAIQPVRLPQPSELPAGFGSPVPGPIAPLHPQFGWWQQQQGHGIQPVQLPQPSELPVGFGSPVPGPIPPLHPQFGSQQHPYGRWSGGYLSTVDASTAAHGRREYPYHSPPGPTVWGPTSNTSQYLDAMVAQQMSAAPSGAQQQQQIGPRMVLHGFKFYAHVIMGNRQGHAVFEALLLSVQAVVGNRQYEELKIIVEAAVKPKLVSRRSNNGLNSLKLLITAVASHPGLSTRLVNCILRDQVMDGLVGDEVTARCFIEMDYEVTKSLIRHAMATIDRKLDSRSGSACLAICFRYATGDELPVFQDTIVQHAVAIARGQYSSTCLVPHLLELGSTEFRRRLLSRLMEHVVDLSGDTYGRFALRSCFMREENELQPVVLEACAELTPGDLQKLVMQFLPLHGVLQRGNTDFPATARALALKIQALPLQDSDMRWEQDELKLLMSVVTSVLADKQLAKLEDD</sequence>
<dbReference type="SMR" id="A0A8I6Y3E6"/>
<dbReference type="EnsemblPlants" id="HORVU.MOREX.r3.4HG0400260.1">
    <property type="protein sequence ID" value="HORVU.MOREX.r3.4HG0400260.1"/>
    <property type="gene ID" value="HORVU.MOREX.r3.4HG0400260"/>
</dbReference>
<proteinExistence type="predicted"/>
<protein>
    <recommendedName>
        <fullName evidence="4">PUM-HD domain-containing protein</fullName>
    </recommendedName>
</protein>
<dbReference type="InterPro" id="IPR016024">
    <property type="entry name" value="ARM-type_fold"/>
</dbReference>
<dbReference type="Gramene" id="HORVU.MOREX.r3.4HG0400260.1">
    <property type="protein sequence ID" value="HORVU.MOREX.r3.4HG0400260.1"/>
    <property type="gene ID" value="HORVU.MOREX.r3.4HG0400260"/>
</dbReference>
<organism evidence="2 3">
    <name type="scientific">Hordeum vulgare subsp. vulgare</name>
    <name type="common">Domesticated barley</name>
    <dbReference type="NCBI Taxonomy" id="112509"/>
    <lineage>
        <taxon>Eukaryota</taxon>
        <taxon>Viridiplantae</taxon>
        <taxon>Streptophyta</taxon>
        <taxon>Embryophyta</taxon>
        <taxon>Tracheophyta</taxon>
        <taxon>Spermatophyta</taxon>
        <taxon>Magnoliopsida</taxon>
        <taxon>Liliopsida</taxon>
        <taxon>Poales</taxon>
        <taxon>Poaceae</taxon>
        <taxon>BOP clade</taxon>
        <taxon>Pooideae</taxon>
        <taxon>Triticodae</taxon>
        <taxon>Triticeae</taxon>
        <taxon>Hordeinae</taxon>
        <taxon>Hordeum</taxon>
    </lineage>
</organism>
<dbReference type="Gene3D" id="1.25.10.10">
    <property type="entry name" value="Leucine-rich Repeat Variant"/>
    <property type="match status" value="1"/>
</dbReference>
<evidence type="ECO:0008006" key="4">
    <source>
        <dbReference type="Google" id="ProtNLM"/>
    </source>
</evidence>
<dbReference type="Proteomes" id="UP000011116">
    <property type="component" value="Chromosome 4H"/>
</dbReference>
<evidence type="ECO:0000313" key="3">
    <source>
        <dbReference type="Proteomes" id="UP000011116"/>
    </source>
</evidence>
<evidence type="ECO:0000313" key="2">
    <source>
        <dbReference type="EnsemblPlants" id="HORVU.MOREX.r3.4HG0400260.1"/>
    </source>
</evidence>
<name>A0A8I6Y3E6_HORVV</name>
<dbReference type="Gramene" id="HORVU.MOREX.r2.4HG0333080.1">
    <property type="protein sequence ID" value="HORVU.MOREX.r2.4HG0333080.1"/>
    <property type="gene ID" value="HORVU.MOREX.r2.4HG0333080"/>
</dbReference>
<evidence type="ECO:0000256" key="1">
    <source>
        <dbReference type="SAM" id="MobiDB-lite"/>
    </source>
</evidence>
<dbReference type="AlphaFoldDB" id="A0A8I6Y3E6"/>
<keyword evidence="3" id="KW-1185">Reference proteome</keyword>